<proteinExistence type="predicted"/>
<reference evidence="1" key="1">
    <citation type="submission" date="2020-09" db="EMBL/GenBank/DDBJ databases">
        <title>Genome-Enabled Discovery of Anthraquinone Biosynthesis in Senna tora.</title>
        <authorList>
            <person name="Kang S.-H."/>
            <person name="Pandey R.P."/>
            <person name="Lee C.-M."/>
            <person name="Sim J.-S."/>
            <person name="Jeong J.-T."/>
            <person name="Choi B.-S."/>
            <person name="Jung M."/>
            <person name="Ginzburg D."/>
            <person name="Zhao K."/>
            <person name="Won S.Y."/>
            <person name="Oh T.-J."/>
            <person name="Yu Y."/>
            <person name="Kim N.-H."/>
            <person name="Lee O.R."/>
            <person name="Lee T.-H."/>
            <person name="Bashyal P."/>
            <person name="Kim T.-S."/>
            <person name="Lee W.-H."/>
            <person name="Kawkins C."/>
            <person name="Kim C.-K."/>
            <person name="Kim J.S."/>
            <person name="Ahn B.O."/>
            <person name="Rhee S.Y."/>
            <person name="Sohng J.K."/>
        </authorList>
    </citation>
    <scope>NUCLEOTIDE SEQUENCE</scope>
    <source>
        <tissue evidence="1">Leaf</tissue>
    </source>
</reference>
<keyword evidence="2" id="KW-1185">Reference proteome</keyword>
<name>A0A834XBD7_9FABA</name>
<sequence>MPSTFEWEKPEYPFTKLNVDATTNKEGSGSH</sequence>
<dbReference type="Proteomes" id="UP000634136">
    <property type="component" value="Unassembled WGS sequence"/>
</dbReference>
<gene>
    <name evidence="1" type="ORF">G2W53_003595</name>
</gene>
<organism evidence="1 2">
    <name type="scientific">Senna tora</name>
    <dbReference type="NCBI Taxonomy" id="362788"/>
    <lineage>
        <taxon>Eukaryota</taxon>
        <taxon>Viridiplantae</taxon>
        <taxon>Streptophyta</taxon>
        <taxon>Embryophyta</taxon>
        <taxon>Tracheophyta</taxon>
        <taxon>Spermatophyta</taxon>
        <taxon>Magnoliopsida</taxon>
        <taxon>eudicotyledons</taxon>
        <taxon>Gunneridae</taxon>
        <taxon>Pentapetalae</taxon>
        <taxon>rosids</taxon>
        <taxon>fabids</taxon>
        <taxon>Fabales</taxon>
        <taxon>Fabaceae</taxon>
        <taxon>Caesalpinioideae</taxon>
        <taxon>Cassia clade</taxon>
        <taxon>Senna</taxon>
    </lineage>
</organism>
<comment type="caution">
    <text evidence="1">The sequence shown here is derived from an EMBL/GenBank/DDBJ whole genome shotgun (WGS) entry which is preliminary data.</text>
</comment>
<evidence type="ECO:0000313" key="1">
    <source>
        <dbReference type="EMBL" id="KAF7841297.1"/>
    </source>
</evidence>
<evidence type="ECO:0000313" key="2">
    <source>
        <dbReference type="Proteomes" id="UP000634136"/>
    </source>
</evidence>
<accession>A0A834XBD7</accession>
<dbReference type="AlphaFoldDB" id="A0A834XBD7"/>
<protein>
    <submittedName>
        <fullName evidence="1">Uncharacterized protein</fullName>
    </submittedName>
</protein>
<dbReference type="EMBL" id="JAAIUW010000002">
    <property type="protein sequence ID" value="KAF7841297.1"/>
    <property type="molecule type" value="Genomic_DNA"/>
</dbReference>